<dbReference type="Proteomes" id="UP000241986">
    <property type="component" value="Unassembled WGS sequence"/>
</dbReference>
<dbReference type="InterPro" id="IPR006597">
    <property type="entry name" value="Sel1-like"/>
</dbReference>
<organism evidence="2 3">
    <name type="scientific">Aeromonas veronii</name>
    <dbReference type="NCBI Taxonomy" id="654"/>
    <lineage>
        <taxon>Bacteria</taxon>
        <taxon>Pseudomonadati</taxon>
        <taxon>Pseudomonadota</taxon>
        <taxon>Gammaproteobacteria</taxon>
        <taxon>Aeromonadales</taxon>
        <taxon>Aeromonadaceae</taxon>
        <taxon>Aeromonas</taxon>
    </lineage>
</organism>
<proteinExistence type="predicted"/>
<protein>
    <recommendedName>
        <fullName evidence="4">Sel1 repeat family protein</fullName>
    </recommendedName>
</protein>
<evidence type="ECO:0000256" key="1">
    <source>
        <dbReference type="SAM" id="SignalP"/>
    </source>
</evidence>
<reference evidence="2 3" key="1">
    <citation type="submission" date="2018-03" db="EMBL/GenBank/DDBJ databases">
        <title>Aeromonas veronii whole genome sequencing and analysis.</title>
        <authorList>
            <person name="Xie H."/>
            <person name="Liu T."/>
            <person name="Wang K."/>
        </authorList>
    </citation>
    <scope>NUCLEOTIDE SEQUENCE [LARGE SCALE GENOMIC DNA]</scope>
    <source>
        <strain evidence="2 3">XH.VA.1</strain>
    </source>
</reference>
<dbReference type="RefSeq" id="WP_107684584.1">
    <property type="nucleotide sequence ID" value="NZ_PZKL01000045.1"/>
</dbReference>
<dbReference type="Pfam" id="PF08238">
    <property type="entry name" value="Sel1"/>
    <property type="match status" value="4"/>
</dbReference>
<dbReference type="SMART" id="SM00671">
    <property type="entry name" value="SEL1"/>
    <property type="match status" value="4"/>
</dbReference>
<feature type="signal peptide" evidence="1">
    <location>
        <begin position="1"/>
        <end position="22"/>
    </location>
</feature>
<dbReference type="PANTHER" id="PTHR43628">
    <property type="entry name" value="ACTIVATOR OF C KINASE PROTEIN 1-RELATED"/>
    <property type="match status" value="1"/>
</dbReference>
<gene>
    <name evidence="2" type="ORF">DAA48_21205</name>
</gene>
<evidence type="ECO:0000313" key="2">
    <source>
        <dbReference type="EMBL" id="PTH78959.1"/>
    </source>
</evidence>
<evidence type="ECO:0008006" key="4">
    <source>
        <dbReference type="Google" id="ProtNLM"/>
    </source>
</evidence>
<dbReference type="Gene3D" id="1.25.40.10">
    <property type="entry name" value="Tetratricopeptide repeat domain"/>
    <property type="match status" value="1"/>
</dbReference>
<comment type="caution">
    <text evidence="2">The sequence shown here is derived from an EMBL/GenBank/DDBJ whole genome shotgun (WGS) entry which is preliminary data.</text>
</comment>
<dbReference type="SUPFAM" id="SSF81901">
    <property type="entry name" value="HCP-like"/>
    <property type="match status" value="1"/>
</dbReference>
<dbReference type="InterPro" id="IPR011990">
    <property type="entry name" value="TPR-like_helical_dom_sf"/>
</dbReference>
<feature type="chain" id="PRO_5015579773" description="Sel1 repeat family protein" evidence="1">
    <location>
        <begin position="23"/>
        <end position="219"/>
    </location>
</feature>
<sequence>MKKTLFASVLSLVLLSGCLEKAPSLSELKDAPNGTLIELAKEGDSNAQYVLGVRYSKGEWTEKDASQAVYWLSKSAEQGNAEGQASLGMMYFSGSGITQDYKQAALLFREAAEKGLARAQASLGILYFEGKGVERSESESFKWIKKAAEQGDVDSQYNLGHLYRNDNPVEAYAWYSVAIANGYSQVIDRQAQARNEMGRENFEKADALAASYIEKFKNK</sequence>
<dbReference type="PANTHER" id="PTHR43628:SF1">
    <property type="entry name" value="CHITIN SYNTHASE REGULATORY FACTOR 2-RELATED"/>
    <property type="match status" value="1"/>
</dbReference>
<dbReference type="PROSITE" id="PS51257">
    <property type="entry name" value="PROKAR_LIPOPROTEIN"/>
    <property type="match status" value="1"/>
</dbReference>
<accession>A0A2T4MWJ8</accession>
<dbReference type="AlphaFoldDB" id="A0A2T4MWJ8"/>
<name>A0A2T4MWJ8_AERVE</name>
<dbReference type="InterPro" id="IPR052945">
    <property type="entry name" value="Mitotic_Regulator"/>
</dbReference>
<keyword evidence="1" id="KW-0732">Signal</keyword>
<evidence type="ECO:0000313" key="3">
    <source>
        <dbReference type="Proteomes" id="UP000241986"/>
    </source>
</evidence>
<dbReference type="EMBL" id="PZKL01000045">
    <property type="protein sequence ID" value="PTH78959.1"/>
    <property type="molecule type" value="Genomic_DNA"/>
</dbReference>